<dbReference type="EMBL" id="BK016136">
    <property type="protein sequence ID" value="DAF97700.1"/>
    <property type="molecule type" value="Genomic_DNA"/>
</dbReference>
<evidence type="ECO:0000313" key="1">
    <source>
        <dbReference type="EMBL" id="DAF97700.1"/>
    </source>
</evidence>
<name>A0A8S5UTG4_9CAUD</name>
<sequence length="667" mass="74934">MPVVGESKKDVVFRRGYTANDNHGYASAIKEMAENIRHESANDFFLETNRVLMDSESNNTLKNFFMENSVDPEEFHRLGDPDGYADQMAMMEALYDNDRQKILEHASIAGYNPVQGLVFPLHKNLLMNNIFDKGAINKAVAKTPKFTISMKIRKLVTPEGKEIDMFTQQNEMYNAIRSASPTRHIKVQLPLMPAVEEDIEKAIGTFTGTVTATSTPAEKQLHIRSKVFDVTNGFMVNNVDAYSIDTAITHIVATAKPKAGYMKFDGENFVPVNLATDTSDIEVAIPVQECRFEPGYGEIDRQMMTKFSVSVEVGGAPKVLEGYLSGFMKNNQFMISCTNPDVQTVVLATRRDTSNAMLRTCSVRWDAVTDIVEIPDAFPINTPISPEEVKDIQALYNEDQLSNILSLFKTALGNFKDDSIHDSLDKSFLSMPEANKIAEVFDFAPPEGYALDQVEYRHKTFMDALDNYATTLIQVLNDPNVTISVIGAPALIRKITPTSYTYQSPSSIGPVELDFTRTVVTSDKRVYNFISSDKLRNNQNLIIVLNPRNSDRIMYCIYDYQLYLSNEIRNVQHYALPAVHAFERFKLVSYQPVQGRVKIINPTGLRTRYENTDPIGRNLMNDYTMYVPDTMEAGATAGGYPAATKYATVNDKKKDITAPEKVEYVKP</sequence>
<accession>A0A8S5UTG4</accession>
<organism evidence="1">
    <name type="scientific">Myoviridae sp. ctYA416</name>
    <dbReference type="NCBI Taxonomy" id="2825125"/>
    <lineage>
        <taxon>Viruses</taxon>
        <taxon>Duplodnaviria</taxon>
        <taxon>Heunggongvirae</taxon>
        <taxon>Uroviricota</taxon>
        <taxon>Caudoviricetes</taxon>
    </lineage>
</organism>
<reference evidence="1" key="1">
    <citation type="journal article" date="2021" name="Proc. Natl. Acad. Sci. U.S.A.">
        <title>A Catalog of Tens of Thousands of Viruses from Human Metagenomes Reveals Hidden Associations with Chronic Diseases.</title>
        <authorList>
            <person name="Tisza M.J."/>
            <person name="Buck C.B."/>
        </authorList>
    </citation>
    <scope>NUCLEOTIDE SEQUENCE</scope>
    <source>
        <strain evidence="1">CtYA416</strain>
    </source>
</reference>
<protein>
    <submittedName>
        <fullName evidence="1">Structural protein</fullName>
    </submittedName>
</protein>
<proteinExistence type="predicted"/>